<name>A0A5K0UAZ9_9VIRU</name>
<comment type="caution">
    <text evidence="1">The sequence shown here is derived from an EMBL/GenBank/DDBJ whole genome shotgun (WGS) entry which is preliminary data.</text>
</comment>
<protein>
    <recommendedName>
        <fullName evidence="3">Trimeric autotransporter adhesin YadA-like head domain-containing protein</fullName>
    </recommendedName>
</protein>
<evidence type="ECO:0000313" key="2">
    <source>
        <dbReference type="Proteomes" id="UP000594342"/>
    </source>
</evidence>
<dbReference type="Gene3D" id="2.150.10.10">
    <property type="entry name" value="Serralysin-like metalloprotease, C-terminal"/>
    <property type="match status" value="2"/>
</dbReference>
<evidence type="ECO:0008006" key="3">
    <source>
        <dbReference type="Google" id="ProtNLM"/>
    </source>
</evidence>
<reference evidence="1 2" key="1">
    <citation type="submission" date="2018-10" db="EMBL/GenBank/DDBJ databases">
        <authorList>
            <consortium name="IHU Genomes"/>
        </authorList>
    </citation>
    <scope>NUCLEOTIDE SEQUENCE [LARGE SCALE GENOMIC DNA]</scope>
    <source>
        <strain evidence="1 2">A1</strain>
    </source>
</reference>
<keyword evidence="2" id="KW-1185">Reference proteome</keyword>
<organism evidence="1 2">
    <name type="scientific">Yasminevirus sp. GU-2018</name>
    <dbReference type="NCBI Taxonomy" id="2420051"/>
    <lineage>
        <taxon>Viruses</taxon>
        <taxon>Varidnaviria</taxon>
        <taxon>Bamfordvirae</taxon>
        <taxon>Nucleocytoviricota</taxon>
        <taxon>Megaviricetes</taxon>
        <taxon>Imitervirales</taxon>
        <taxon>Mimiviridae</taxon>
        <taxon>Klosneuvirinae</taxon>
        <taxon>Yasminevirus</taxon>
        <taxon>Yasminevirus saudimassiliense</taxon>
    </lineage>
</organism>
<proteinExistence type="predicted"/>
<accession>A0A5K0UAZ9</accession>
<sequence>MSNTVGQLGNGTTVIGKDALKNHLTTPGRDNTAFGHEALQELKATQNESSAFGSQALTESRQGENSAFGAYAAANITGTGNSAFGGWAMRFMESADENTAVGHRAMAGDENAETEPVSYPDGDFNTAVGYGAMRYSPDGEYNSAVGHKSMANIDGNAHNNTGVGAGSLANVKNTTGIEGCNNTALGKDSGKTVTTGSYNTFLGSDTDSTSASGSYRTAVGAGVKVAQDDTVVIGRAIDKVGIRTNTPGVALHVVSGLSLPDGLIKADATGSGNAIHATTTNRGDAIVASASGPGPDPVNGVPLPGIALSTDGGHRYKVKPFKPLGTTPGVTDYYYAGANDHVIIANGGTGVAGYVVLPNPTDLKSGHVFIIRNANDKDLTIQCDSLPSVFYKFGASTTSTTDVISSTVVPTLVAVTYIVMGKYYYRIA</sequence>
<dbReference type="EMBL" id="UPSH01000001">
    <property type="protein sequence ID" value="VBB18683.1"/>
    <property type="molecule type" value="Genomic_DNA"/>
</dbReference>
<dbReference type="InterPro" id="IPR011049">
    <property type="entry name" value="Serralysin-like_metalloprot_C"/>
</dbReference>
<evidence type="ECO:0000313" key="1">
    <source>
        <dbReference type="EMBL" id="VBB18683.1"/>
    </source>
</evidence>
<dbReference type="Proteomes" id="UP000594342">
    <property type="component" value="Unassembled WGS sequence"/>
</dbReference>
<gene>
    <name evidence="1" type="ORF">YASMINEVIRUS_1214</name>
</gene>